<feature type="transmembrane region" description="Helical" evidence="1">
    <location>
        <begin position="52"/>
        <end position="73"/>
    </location>
</feature>
<gene>
    <name evidence="2" type="ORF">S03H2_34829</name>
</gene>
<evidence type="ECO:0000313" key="2">
    <source>
        <dbReference type="EMBL" id="GAH58736.1"/>
    </source>
</evidence>
<feature type="transmembrane region" description="Helical" evidence="1">
    <location>
        <begin position="28"/>
        <end position="46"/>
    </location>
</feature>
<name>X1GLE4_9ZZZZ</name>
<keyword evidence="1" id="KW-1133">Transmembrane helix</keyword>
<proteinExistence type="predicted"/>
<keyword evidence="1" id="KW-0472">Membrane</keyword>
<keyword evidence="1" id="KW-0812">Transmembrane</keyword>
<protein>
    <submittedName>
        <fullName evidence="2">Uncharacterized protein</fullName>
    </submittedName>
</protein>
<feature type="non-terminal residue" evidence="2">
    <location>
        <position position="1"/>
    </location>
</feature>
<accession>X1GLE4</accession>
<evidence type="ECO:0000256" key="1">
    <source>
        <dbReference type="SAM" id="Phobius"/>
    </source>
</evidence>
<sequence length="105" mass="11156">EAVIVLLSVVGFIAAITKKGISFANADLLRFIAFYTLAMTAIYSAIPYKTPWCMLGFLHGMILLAGVGAVVLVKASAKRPAAIDYSSAAVRYLRPPVLAGTPEQL</sequence>
<organism evidence="2">
    <name type="scientific">marine sediment metagenome</name>
    <dbReference type="NCBI Taxonomy" id="412755"/>
    <lineage>
        <taxon>unclassified sequences</taxon>
        <taxon>metagenomes</taxon>
        <taxon>ecological metagenomes</taxon>
    </lineage>
</organism>
<dbReference type="AlphaFoldDB" id="X1GLE4"/>
<comment type="caution">
    <text evidence="2">The sequence shown here is derived from an EMBL/GenBank/DDBJ whole genome shotgun (WGS) entry which is preliminary data.</text>
</comment>
<dbReference type="EMBL" id="BARU01021272">
    <property type="protein sequence ID" value="GAH58736.1"/>
    <property type="molecule type" value="Genomic_DNA"/>
</dbReference>
<reference evidence="2" key="1">
    <citation type="journal article" date="2014" name="Front. Microbiol.">
        <title>High frequency of phylogenetically diverse reductive dehalogenase-homologous genes in deep subseafloor sedimentary metagenomes.</title>
        <authorList>
            <person name="Kawai M."/>
            <person name="Futagami T."/>
            <person name="Toyoda A."/>
            <person name="Takaki Y."/>
            <person name="Nishi S."/>
            <person name="Hori S."/>
            <person name="Arai W."/>
            <person name="Tsubouchi T."/>
            <person name="Morono Y."/>
            <person name="Uchiyama I."/>
            <person name="Ito T."/>
            <person name="Fujiyama A."/>
            <person name="Inagaki F."/>
            <person name="Takami H."/>
        </authorList>
    </citation>
    <scope>NUCLEOTIDE SEQUENCE</scope>
    <source>
        <strain evidence="2">Expedition CK06-06</strain>
    </source>
</reference>